<evidence type="ECO:0000313" key="4">
    <source>
        <dbReference type="Proteomes" id="UP000245890"/>
    </source>
</evidence>
<dbReference type="GO" id="GO:0009279">
    <property type="term" value="C:cell outer membrane"/>
    <property type="evidence" value="ECO:0007669"/>
    <property type="project" value="InterPro"/>
</dbReference>
<keyword evidence="1 2" id="KW-0732">Signal</keyword>
<dbReference type="Proteomes" id="UP000245890">
    <property type="component" value="Unassembled WGS sequence"/>
</dbReference>
<dbReference type="SUPFAM" id="SSF56784">
    <property type="entry name" value="HAD-like"/>
    <property type="match status" value="1"/>
</dbReference>
<feature type="signal peptide" evidence="2">
    <location>
        <begin position="1"/>
        <end position="20"/>
    </location>
</feature>
<accession>A0A2U0SFV1</accession>
<dbReference type="Gene3D" id="3.40.50.1000">
    <property type="entry name" value="HAD superfamily/HAD-like"/>
    <property type="match status" value="1"/>
</dbReference>
<feature type="chain" id="PRO_5015624856" evidence="2">
    <location>
        <begin position="21"/>
        <end position="296"/>
    </location>
</feature>
<dbReference type="OrthoDB" id="193314at2"/>
<evidence type="ECO:0000313" key="3">
    <source>
        <dbReference type="EMBL" id="PVX30246.1"/>
    </source>
</evidence>
<sequence length="296" mass="30474">MSRPGLLLAAGLALSGCVSTTTVVQAPAPAGPAGGVPAGMQYLYGSGEAAALSIQAYNALVDGVRRRMAGDGAAGSDRRASVVLAPGATVLAPRFASCDDKPPAAVFDVDETMLLNLGYEGDDAQRSGGWDAGRWDRWEKTGITKVAAVPGAVAAVQALRAMGVAVIFNTNRAAANAAETETALAFAGLGPAKHGETLFLKGDVDGKSAKDGRRDAIAQRWCVVAMGGDQLGDFTDSFAPLSPPERRAAAAGPVIGSMWGRGWFVLPNPVYGTGLGSTFDQTFPPATRWADPQEKR</sequence>
<organism evidence="3 4">
    <name type="scientific">Sphingomonas pokkalii</name>
    <dbReference type="NCBI Taxonomy" id="2175090"/>
    <lineage>
        <taxon>Bacteria</taxon>
        <taxon>Pseudomonadati</taxon>
        <taxon>Pseudomonadota</taxon>
        <taxon>Alphaproteobacteria</taxon>
        <taxon>Sphingomonadales</taxon>
        <taxon>Sphingomonadaceae</taxon>
        <taxon>Sphingomonas</taxon>
    </lineage>
</organism>
<dbReference type="InterPro" id="IPR036412">
    <property type="entry name" value="HAD-like_sf"/>
</dbReference>
<dbReference type="Pfam" id="PF03767">
    <property type="entry name" value="Acid_phosphat_B"/>
    <property type="match status" value="1"/>
</dbReference>
<evidence type="ECO:0000256" key="1">
    <source>
        <dbReference type="ARBA" id="ARBA00022729"/>
    </source>
</evidence>
<dbReference type="PANTHER" id="PTHR31284">
    <property type="entry name" value="ACID PHOSPHATASE-LIKE PROTEIN"/>
    <property type="match status" value="1"/>
</dbReference>
<reference evidence="3 4" key="1">
    <citation type="submission" date="2018-05" db="EMBL/GenBank/DDBJ databases">
        <title>Description of Sphingomonas pokkalii sp nov, isolated from the rhizosphere of saline tolerant pokkali rice and its draft genome analysis.</title>
        <authorList>
            <person name="Menon R."/>
            <person name="Kumari S."/>
            <person name="Rameshkumar N."/>
        </authorList>
    </citation>
    <scope>NUCLEOTIDE SEQUENCE [LARGE SCALE GENOMIC DNA]</scope>
    <source>
        <strain evidence="3 4">L3B27</strain>
    </source>
</reference>
<comment type="caution">
    <text evidence="3">The sequence shown here is derived from an EMBL/GenBank/DDBJ whole genome shotgun (WGS) entry which is preliminary data.</text>
</comment>
<keyword evidence="4" id="KW-1185">Reference proteome</keyword>
<dbReference type="PROSITE" id="PS51257">
    <property type="entry name" value="PROKAR_LIPOPROTEIN"/>
    <property type="match status" value="1"/>
</dbReference>
<dbReference type="SFLD" id="SFLDG01125">
    <property type="entry name" value="C1.1:_Acid_Phosphatase_Like"/>
    <property type="match status" value="1"/>
</dbReference>
<gene>
    <name evidence="3" type="ORF">DD559_13640</name>
</gene>
<protein>
    <submittedName>
        <fullName evidence="3">Acid phosphatase</fullName>
    </submittedName>
</protein>
<dbReference type="SFLD" id="SFLDS00003">
    <property type="entry name" value="Haloacid_Dehalogenase"/>
    <property type="match status" value="1"/>
</dbReference>
<name>A0A2U0SFV1_9SPHN</name>
<dbReference type="EMBL" id="QENQ01000001">
    <property type="protein sequence ID" value="PVX30246.1"/>
    <property type="molecule type" value="Genomic_DNA"/>
</dbReference>
<dbReference type="AlphaFoldDB" id="A0A2U0SFV1"/>
<dbReference type="RefSeq" id="WP_116469659.1">
    <property type="nucleotide sequence ID" value="NZ_QENQ01000001.1"/>
</dbReference>
<evidence type="ECO:0000256" key="2">
    <source>
        <dbReference type="SAM" id="SignalP"/>
    </source>
</evidence>
<dbReference type="InterPro" id="IPR023214">
    <property type="entry name" value="HAD_sf"/>
</dbReference>
<dbReference type="InterPro" id="IPR005519">
    <property type="entry name" value="Acid_phosphat_B-like"/>
</dbReference>
<dbReference type="PANTHER" id="PTHR31284:SF10">
    <property type="entry name" value="ACID PHOSPHATASE-LIKE PROTEIN"/>
    <property type="match status" value="1"/>
</dbReference>
<dbReference type="InterPro" id="IPR006423">
    <property type="entry name" value="Lipo_e_P4"/>
</dbReference>
<proteinExistence type="predicted"/>